<comment type="similarity">
    <text evidence="1">Belongs to the metallo-dependent hydrolases superfamily.</text>
</comment>
<evidence type="ECO:0000313" key="3">
    <source>
        <dbReference type="EMBL" id="SUZ60655.1"/>
    </source>
</evidence>
<reference evidence="3" key="1">
    <citation type="submission" date="2018-05" db="EMBL/GenBank/DDBJ databases">
        <authorList>
            <person name="Lanie J.A."/>
            <person name="Ng W.-L."/>
            <person name="Kazmierczak K.M."/>
            <person name="Andrzejewski T.M."/>
            <person name="Davidsen T.M."/>
            <person name="Wayne K.J."/>
            <person name="Tettelin H."/>
            <person name="Glass J.I."/>
            <person name="Rusch D."/>
            <person name="Podicherti R."/>
            <person name="Tsui H.-C.T."/>
            <person name="Winkler M.E."/>
        </authorList>
    </citation>
    <scope>NUCLEOTIDE SEQUENCE</scope>
</reference>
<name>A0A381P145_9ZZZZ</name>
<protein>
    <recommendedName>
        <fullName evidence="2">Amidohydrolase-related domain-containing protein</fullName>
    </recommendedName>
</protein>
<evidence type="ECO:0000256" key="1">
    <source>
        <dbReference type="ARBA" id="ARBA00038310"/>
    </source>
</evidence>
<dbReference type="AlphaFoldDB" id="A0A381P145"/>
<accession>A0A381P145</accession>
<dbReference type="SUPFAM" id="SSF51556">
    <property type="entry name" value="Metallo-dependent hydrolases"/>
    <property type="match status" value="1"/>
</dbReference>
<organism evidence="3">
    <name type="scientific">marine metagenome</name>
    <dbReference type="NCBI Taxonomy" id="408172"/>
    <lineage>
        <taxon>unclassified sequences</taxon>
        <taxon>metagenomes</taxon>
        <taxon>ecological metagenomes</taxon>
    </lineage>
</organism>
<dbReference type="GO" id="GO:0016787">
    <property type="term" value="F:hydrolase activity"/>
    <property type="evidence" value="ECO:0007669"/>
    <property type="project" value="InterPro"/>
</dbReference>
<dbReference type="InterPro" id="IPR052350">
    <property type="entry name" value="Metallo-dep_Lactonases"/>
</dbReference>
<dbReference type="InterPro" id="IPR032466">
    <property type="entry name" value="Metal_Hydrolase"/>
</dbReference>
<dbReference type="PANTHER" id="PTHR43569:SF1">
    <property type="entry name" value="BLL3371 PROTEIN"/>
    <property type="match status" value="1"/>
</dbReference>
<feature type="domain" description="Amidohydrolase-related" evidence="2">
    <location>
        <begin position="40"/>
        <end position="267"/>
    </location>
</feature>
<dbReference type="Gene3D" id="3.20.20.140">
    <property type="entry name" value="Metal-dependent hydrolases"/>
    <property type="match status" value="1"/>
</dbReference>
<gene>
    <name evidence="3" type="ORF">METZ01_LOCUS13509</name>
</gene>
<sequence length="270" mass="29796">MYRALGPEYLKPVGETEFVVGIAAMSASGMYGDAKLCSAFFGGVDFLSGEGIGRTIDAHTLRGGGRFCGVRLSCGWDADPGIPNIAPTAGLLADSRVRDGINLLASRNLSLDVWIYHTQLLELAELLDECPGIVVILDHVGSPILGGSYKHKRDEVFADWRKSLAEVAKRPNVFVKLGALPIRRPSEESSNSRPPGSVDIAESWRPWIETCIELFGPSRCMFESNFPVQKNWCGYAVVWNAFKRLTTQMSSDEKHDLFHGTARRAYRMLE</sequence>
<dbReference type="Pfam" id="PF04909">
    <property type="entry name" value="Amidohydro_2"/>
    <property type="match status" value="1"/>
</dbReference>
<dbReference type="InterPro" id="IPR006680">
    <property type="entry name" value="Amidohydro-rel"/>
</dbReference>
<evidence type="ECO:0000259" key="2">
    <source>
        <dbReference type="Pfam" id="PF04909"/>
    </source>
</evidence>
<dbReference type="PANTHER" id="PTHR43569">
    <property type="entry name" value="AMIDOHYDROLASE"/>
    <property type="match status" value="1"/>
</dbReference>
<proteinExistence type="inferred from homology"/>
<dbReference type="EMBL" id="UINC01000756">
    <property type="protein sequence ID" value="SUZ60655.1"/>
    <property type="molecule type" value="Genomic_DNA"/>
</dbReference>